<dbReference type="PANTHER" id="PTHR11487:SF0">
    <property type="entry name" value="S-ACYL FATTY ACID SYNTHASE THIOESTERASE, MEDIUM CHAIN"/>
    <property type="match status" value="1"/>
</dbReference>
<protein>
    <submittedName>
        <fullName evidence="4">Alpha/beta fold hydrolase</fullName>
    </submittedName>
</protein>
<keyword evidence="2 4" id="KW-0378">Hydrolase</keyword>
<evidence type="ECO:0000313" key="5">
    <source>
        <dbReference type="Proteomes" id="UP001500831"/>
    </source>
</evidence>
<proteinExistence type="inferred from homology"/>
<comment type="caution">
    <text evidence="4">The sequence shown here is derived from an EMBL/GenBank/DDBJ whole genome shotgun (WGS) entry which is preliminary data.</text>
</comment>
<dbReference type="GO" id="GO:0016787">
    <property type="term" value="F:hydrolase activity"/>
    <property type="evidence" value="ECO:0007669"/>
    <property type="project" value="UniProtKB-KW"/>
</dbReference>
<organism evidence="4 5">
    <name type="scientific">Streptosporangium fragile</name>
    <dbReference type="NCBI Taxonomy" id="46186"/>
    <lineage>
        <taxon>Bacteria</taxon>
        <taxon>Bacillati</taxon>
        <taxon>Actinomycetota</taxon>
        <taxon>Actinomycetes</taxon>
        <taxon>Streptosporangiales</taxon>
        <taxon>Streptosporangiaceae</taxon>
        <taxon>Streptosporangium</taxon>
    </lineage>
</organism>
<keyword evidence="5" id="KW-1185">Reference proteome</keyword>
<dbReference type="RefSeq" id="WP_344978664.1">
    <property type="nucleotide sequence ID" value="NZ_BAAAVI010000055.1"/>
</dbReference>
<dbReference type="Pfam" id="PF00975">
    <property type="entry name" value="Thioesterase"/>
    <property type="match status" value="1"/>
</dbReference>
<reference evidence="5" key="1">
    <citation type="journal article" date="2019" name="Int. J. Syst. Evol. Microbiol.">
        <title>The Global Catalogue of Microorganisms (GCM) 10K type strain sequencing project: providing services to taxonomists for standard genome sequencing and annotation.</title>
        <authorList>
            <consortium name="The Broad Institute Genomics Platform"/>
            <consortium name="The Broad Institute Genome Sequencing Center for Infectious Disease"/>
            <person name="Wu L."/>
            <person name="Ma J."/>
        </authorList>
    </citation>
    <scope>NUCLEOTIDE SEQUENCE [LARGE SCALE GENOMIC DNA]</scope>
    <source>
        <strain evidence="5">JCM 6242</strain>
    </source>
</reference>
<dbReference type="InterPro" id="IPR012223">
    <property type="entry name" value="TEII"/>
</dbReference>
<comment type="similarity">
    <text evidence="1">Belongs to the thioesterase family.</text>
</comment>
<dbReference type="InterPro" id="IPR029058">
    <property type="entry name" value="AB_hydrolase_fold"/>
</dbReference>
<dbReference type="SUPFAM" id="SSF53474">
    <property type="entry name" value="alpha/beta-Hydrolases"/>
    <property type="match status" value="1"/>
</dbReference>
<dbReference type="PANTHER" id="PTHR11487">
    <property type="entry name" value="THIOESTERASE"/>
    <property type="match status" value="1"/>
</dbReference>
<name>A0ABP6INY8_9ACTN</name>
<feature type="domain" description="Thioesterase TesA-like" evidence="3">
    <location>
        <begin position="18"/>
        <end position="241"/>
    </location>
</feature>
<dbReference type="InterPro" id="IPR020802">
    <property type="entry name" value="TesA-like"/>
</dbReference>
<dbReference type="Proteomes" id="UP001500831">
    <property type="component" value="Unassembled WGS sequence"/>
</dbReference>
<dbReference type="Gene3D" id="3.40.50.1820">
    <property type="entry name" value="alpha/beta hydrolase"/>
    <property type="match status" value="1"/>
</dbReference>
<evidence type="ECO:0000313" key="4">
    <source>
        <dbReference type="EMBL" id="GAA2895616.1"/>
    </source>
</evidence>
<gene>
    <name evidence="4" type="ORF">GCM10010517_60440</name>
</gene>
<dbReference type="InterPro" id="IPR001031">
    <property type="entry name" value="Thioesterase"/>
</dbReference>
<sequence length="253" mass="27071">MTWLRCPGPRPGAAVRLVCFAHAGGSATAYREWPALLPASVELHAVQLPGRADRFTEPLVDDMDVLAASVAEAMLPLLDRPVALFGHSMGAMVAYEVARVLQARGTGPARLFASGCAAPHEPRERRAVSTLDDDRFVAELTRLGGTEAEILAHRAMREVVLPYVRGDFRLLERYRHRPGPALPVPISALVGDADPVVTPAQAASWEARTTADFSLTVYRGGHFYLQPHRAEVVAEVAGALTGQSPAGLAELAG</sequence>
<dbReference type="SMART" id="SM00824">
    <property type="entry name" value="PKS_TE"/>
    <property type="match status" value="1"/>
</dbReference>
<evidence type="ECO:0000256" key="1">
    <source>
        <dbReference type="ARBA" id="ARBA00007169"/>
    </source>
</evidence>
<evidence type="ECO:0000259" key="3">
    <source>
        <dbReference type="SMART" id="SM00824"/>
    </source>
</evidence>
<dbReference type="EMBL" id="BAAAVI010000055">
    <property type="protein sequence ID" value="GAA2895616.1"/>
    <property type="molecule type" value="Genomic_DNA"/>
</dbReference>
<evidence type="ECO:0000256" key="2">
    <source>
        <dbReference type="ARBA" id="ARBA00022801"/>
    </source>
</evidence>
<accession>A0ABP6INY8</accession>